<dbReference type="EMBL" id="AP003578">
    <property type="protein sequence ID" value="BAD87821.1"/>
    <property type="molecule type" value="Genomic_DNA"/>
</dbReference>
<organism evidence="2">
    <name type="scientific">Oryza sativa subsp. japonica</name>
    <name type="common">Rice</name>
    <dbReference type="NCBI Taxonomy" id="39947"/>
    <lineage>
        <taxon>Eukaryota</taxon>
        <taxon>Viridiplantae</taxon>
        <taxon>Streptophyta</taxon>
        <taxon>Embryophyta</taxon>
        <taxon>Tracheophyta</taxon>
        <taxon>Spermatophyta</taxon>
        <taxon>Magnoliopsida</taxon>
        <taxon>Liliopsida</taxon>
        <taxon>Poales</taxon>
        <taxon>Poaceae</taxon>
        <taxon>BOP clade</taxon>
        <taxon>Oryzoideae</taxon>
        <taxon>Oryzeae</taxon>
        <taxon>Oryzinae</taxon>
        <taxon>Oryza</taxon>
        <taxon>Oryza sativa</taxon>
    </lineage>
</organism>
<reference evidence="5" key="2">
    <citation type="journal article" date="2005" name="Nature">
        <title>The map-based sequence of the rice genome.</title>
        <authorList>
            <consortium name="International rice genome sequencing project (IRGSP)"/>
            <person name="Matsumoto T."/>
            <person name="Wu J."/>
            <person name="Kanamori H."/>
            <person name="Katayose Y."/>
            <person name="Fujisawa M."/>
            <person name="Namiki N."/>
            <person name="Mizuno H."/>
            <person name="Yamamoto K."/>
            <person name="Antonio B.A."/>
            <person name="Baba T."/>
            <person name="Sakata K."/>
            <person name="Nagamura Y."/>
            <person name="Aoki H."/>
            <person name="Arikawa K."/>
            <person name="Arita K."/>
            <person name="Bito T."/>
            <person name="Chiden Y."/>
            <person name="Fujitsuka N."/>
            <person name="Fukunaka R."/>
            <person name="Hamada M."/>
            <person name="Harada C."/>
            <person name="Hayashi A."/>
            <person name="Hijishita S."/>
            <person name="Honda M."/>
            <person name="Hosokawa S."/>
            <person name="Ichikawa Y."/>
            <person name="Idonuma A."/>
            <person name="Iijima M."/>
            <person name="Ikeda M."/>
            <person name="Ikeno M."/>
            <person name="Ito K."/>
            <person name="Ito S."/>
            <person name="Ito T."/>
            <person name="Ito Y."/>
            <person name="Ito Y."/>
            <person name="Iwabuchi A."/>
            <person name="Kamiya K."/>
            <person name="Karasawa W."/>
            <person name="Kurita K."/>
            <person name="Katagiri S."/>
            <person name="Kikuta A."/>
            <person name="Kobayashi H."/>
            <person name="Kobayashi N."/>
            <person name="Machita K."/>
            <person name="Maehara T."/>
            <person name="Masukawa M."/>
            <person name="Mizubayashi T."/>
            <person name="Mukai Y."/>
            <person name="Nagasaki H."/>
            <person name="Nagata Y."/>
            <person name="Naito S."/>
            <person name="Nakashima M."/>
            <person name="Nakama Y."/>
            <person name="Nakamichi Y."/>
            <person name="Nakamura M."/>
            <person name="Meguro A."/>
            <person name="Negishi M."/>
            <person name="Ohta I."/>
            <person name="Ohta T."/>
            <person name="Okamoto M."/>
            <person name="Ono N."/>
            <person name="Saji S."/>
            <person name="Sakaguchi M."/>
            <person name="Sakai K."/>
            <person name="Shibata M."/>
            <person name="Shimokawa T."/>
            <person name="Song J."/>
            <person name="Takazaki Y."/>
            <person name="Terasawa K."/>
            <person name="Tsugane M."/>
            <person name="Tsuji K."/>
            <person name="Ueda S."/>
            <person name="Waki K."/>
            <person name="Yamagata H."/>
            <person name="Yamamoto M."/>
            <person name="Yamamoto S."/>
            <person name="Yamane H."/>
            <person name="Yoshiki S."/>
            <person name="Yoshihara R."/>
            <person name="Yukawa K."/>
            <person name="Zhong H."/>
            <person name="Yano M."/>
            <person name="Yuan Q."/>
            <person name="Ouyang S."/>
            <person name="Liu J."/>
            <person name="Jones K.M."/>
            <person name="Gansberger K."/>
            <person name="Moffat K."/>
            <person name="Hill J."/>
            <person name="Bera J."/>
            <person name="Fadrosh D."/>
            <person name="Jin S."/>
            <person name="Johri S."/>
            <person name="Kim M."/>
            <person name="Overton L."/>
            <person name="Reardon M."/>
            <person name="Tsitrin T."/>
            <person name="Vuong H."/>
            <person name="Weaver B."/>
            <person name="Ciecko A."/>
            <person name="Tallon L."/>
            <person name="Jackson J."/>
            <person name="Pai G."/>
            <person name="Aken S.V."/>
            <person name="Utterback T."/>
            <person name="Reidmuller S."/>
            <person name="Feldblyum T."/>
            <person name="Hsiao J."/>
            <person name="Zismann V."/>
            <person name="Iobst S."/>
            <person name="de Vazeille A.R."/>
            <person name="Buell C.R."/>
            <person name="Ying K."/>
            <person name="Li Y."/>
            <person name="Lu T."/>
            <person name="Huang Y."/>
            <person name="Zhao Q."/>
            <person name="Feng Q."/>
            <person name="Zhang L."/>
            <person name="Zhu J."/>
            <person name="Weng Q."/>
            <person name="Mu J."/>
            <person name="Lu Y."/>
            <person name="Fan D."/>
            <person name="Liu Y."/>
            <person name="Guan J."/>
            <person name="Zhang Y."/>
            <person name="Yu S."/>
            <person name="Liu X."/>
            <person name="Zhang Y."/>
            <person name="Hong G."/>
            <person name="Han B."/>
            <person name="Choisne N."/>
            <person name="Demange N."/>
            <person name="Orjeda G."/>
            <person name="Samain S."/>
            <person name="Cattolico L."/>
            <person name="Pelletier E."/>
            <person name="Couloux A."/>
            <person name="Segurens B."/>
            <person name="Wincker P."/>
            <person name="D'Hont A."/>
            <person name="Scarpelli C."/>
            <person name="Weissenbach J."/>
            <person name="Salanoubat M."/>
            <person name="Quetier F."/>
            <person name="Yu Y."/>
            <person name="Kim H.R."/>
            <person name="Rambo T."/>
            <person name="Currie J."/>
            <person name="Collura K."/>
            <person name="Luo M."/>
            <person name="Yang T."/>
            <person name="Ammiraju J.S.S."/>
            <person name="Engler F."/>
            <person name="Soderlund C."/>
            <person name="Wing R.A."/>
            <person name="Palmer L.E."/>
            <person name="de la Bastide M."/>
            <person name="Spiegel L."/>
            <person name="Nascimento L."/>
            <person name="Zutavern T."/>
            <person name="O'Shaughnessy A."/>
            <person name="Dike S."/>
            <person name="Dedhia N."/>
            <person name="Preston R."/>
            <person name="Balija V."/>
            <person name="McCombie W.R."/>
            <person name="Chow T."/>
            <person name="Chen H."/>
            <person name="Chung M."/>
            <person name="Chen C."/>
            <person name="Shaw J."/>
            <person name="Wu H."/>
            <person name="Hsiao K."/>
            <person name="Chao Y."/>
            <person name="Chu M."/>
            <person name="Cheng C."/>
            <person name="Hour A."/>
            <person name="Lee P."/>
            <person name="Lin S."/>
            <person name="Lin Y."/>
            <person name="Liou J."/>
            <person name="Liu S."/>
            <person name="Hsing Y."/>
            <person name="Raghuvanshi S."/>
            <person name="Mohanty A."/>
            <person name="Bharti A.K."/>
            <person name="Gaur A."/>
            <person name="Gupta V."/>
            <person name="Kumar D."/>
            <person name="Ravi V."/>
            <person name="Vij S."/>
            <person name="Kapur A."/>
            <person name="Khurana P."/>
            <person name="Khurana P."/>
            <person name="Khurana J.P."/>
            <person name="Tyagi A.K."/>
            <person name="Gaikwad K."/>
            <person name="Singh A."/>
            <person name="Dalal V."/>
            <person name="Srivastava S."/>
            <person name="Dixit A."/>
            <person name="Pal A.K."/>
            <person name="Ghazi I.A."/>
            <person name="Yadav M."/>
            <person name="Pandit A."/>
            <person name="Bhargava A."/>
            <person name="Sureshbabu K."/>
            <person name="Batra K."/>
            <person name="Sharma T.R."/>
            <person name="Mohapatra T."/>
            <person name="Singh N.K."/>
            <person name="Messing J."/>
            <person name="Nelson A.B."/>
            <person name="Fuks G."/>
            <person name="Kavchok S."/>
            <person name="Keizer G."/>
            <person name="Linton E."/>
            <person name="Llaca V."/>
            <person name="Song R."/>
            <person name="Tanyolac B."/>
            <person name="Young S."/>
            <person name="Ho-Il K."/>
            <person name="Hahn J.H."/>
            <person name="Sangsakoo G."/>
            <person name="Vanavichit A."/>
            <person name="de Mattos Luiz.A.T."/>
            <person name="Zimmer P.D."/>
            <person name="Malone G."/>
            <person name="Dellagostin O."/>
            <person name="de Oliveira A.C."/>
            <person name="Bevan M."/>
            <person name="Bancroft I."/>
            <person name="Minx P."/>
            <person name="Cordum H."/>
            <person name="Wilson R."/>
            <person name="Cheng Z."/>
            <person name="Jin W."/>
            <person name="Jiang J."/>
            <person name="Leong S.A."/>
            <person name="Iwama H."/>
            <person name="Gojobori T."/>
            <person name="Itoh T."/>
            <person name="Niimura Y."/>
            <person name="Fujii Y."/>
            <person name="Habara T."/>
            <person name="Sakai H."/>
            <person name="Sato Y."/>
            <person name="Wilson G."/>
            <person name="Kumar K."/>
            <person name="McCouch S."/>
            <person name="Juretic N."/>
            <person name="Hoen D."/>
            <person name="Wright S."/>
            <person name="Bruskiewich R."/>
            <person name="Bureau T."/>
            <person name="Miyao A."/>
            <person name="Hirochika H."/>
            <person name="Nishikawa T."/>
            <person name="Kadowaki K."/>
            <person name="Sugiura M."/>
            <person name="Burr B."/>
            <person name="Sasaki T."/>
        </authorList>
    </citation>
    <scope>NUCLEOTIDE SEQUENCE [LARGE SCALE GENOMIC DNA]</scope>
    <source>
        <strain evidence="5">cv. Nipponbare</strain>
    </source>
</reference>
<evidence type="ECO:0000256" key="1">
    <source>
        <dbReference type="SAM" id="MobiDB-lite"/>
    </source>
</evidence>
<dbReference type="AlphaFoldDB" id="Q5JNN9"/>
<dbReference type="Proteomes" id="UP000000763">
    <property type="component" value="Chromosome 1"/>
</dbReference>
<gene>
    <name evidence="4" type="ORF">OsJ_01436</name>
    <name evidence="2" type="ORF">P0487H02.33</name>
    <name evidence="3" type="ORF">P0682B08.11</name>
</gene>
<name>Q5JNN9_ORYSJ</name>
<dbReference type="Proteomes" id="UP000007752">
    <property type="component" value="Chromosome 1"/>
</dbReference>
<reference evidence="5" key="4">
    <citation type="journal article" date="2008" name="Nucleic Acids Res.">
        <title>The rice annotation project database (RAP-DB): 2008 update.</title>
        <authorList>
            <consortium name="The rice annotation project (RAP)"/>
        </authorList>
    </citation>
    <scope>GENOME REANNOTATION</scope>
    <source>
        <strain evidence="5">cv. Nipponbare</strain>
    </source>
</reference>
<evidence type="ECO:0000313" key="4">
    <source>
        <dbReference type="EMBL" id="EEE54407.1"/>
    </source>
</evidence>
<proteinExistence type="predicted"/>
<accession>Q5JNN9</accession>
<dbReference type="EMBL" id="CM000138">
    <property type="protein sequence ID" value="EEE54407.1"/>
    <property type="molecule type" value="Genomic_DNA"/>
</dbReference>
<reference evidence="4" key="3">
    <citation type="journal article" date="2005" name="PLoS Biol.">
        <title>The genomes of Oryza sativa: a history of duplications.</title>
        <authorList>
            <person name="Yu J."/>
            <person name="Wang J."/>
            <person name="Lin W."/>
            <person name="Li S."/>
            <person name="Li H."/>
            <person name="Zhou J."/>
            <person name="Ni P."/>
            <person name="Dong W."/>
            <person name="Hu S."/>
            <person name="Zeng C."/>
            <person name="Zhang J."/>
            <person name="Zhang Y."/>
            <person name="Li R."/>
            <person name="Xu Z."/>
            <person name="Li S."/>
            <person name="Li X."/>
            <person name="Zheng H."/>
            <person name="Cong L."/>
            <person name="Lin L."/>
            <person name="Yin J."/>
            <person name="Geng J."/>
            <person name="Li G."/>
            <person name="Shi J."/>
            <person name="Liu J."/>
            <person name="Lv H."/>
            <person name="Li J."/>
            <person name="Wang J."/>
            <person name="Deng Y."/>
            <person name="Ran L."/>
            <person name="Shi X."/>
            <person name="Wang X."/>
            <person name="Wu Q."/>
            <person name="Li C."/>
            <person name="Ren X."/>
            <person name="Wang J."/>
            <person name="Wang X."/>
            <person name="Li D."/>
            <person name="Liu D."/>
            <person name="Zhang X."/>
            <person name="Ji Z."/>
            <person name="Zhao W."/>
            <person name="Sun Y."/>
            <person name="Zhang Z."/>
            <person name="Bao J."/>
            <person name="Han Y."/>
            <person name="Dong L."/>
            <person name="Ji J."/>
            <person name="Chen P."/>
            <person name="Wu S."/>
            <person name="Liu J."/>
            <person name="Xiao Y."/>
            <person name="Bu D."/>
            <person name="Tan J."/>
            <person name="Yang L."/>
            <person name="Ye C."/>
            <person name="Zhang J."/>
            <person name="Xu J."/>
            <person name="Zhou Y."/>
            <person name="Yu Y."/>
            <person name="Zhang B."/>
            <person name="Zhuang S."/>
            <person name="Wei H."/>
            <person name="Liu B."/>
            <person name="Lei M."/>
            <person name="Yu H."/>
            <person name="Li Y."/>
            <person name="Xu H."/>
            <person name="Wei S."/>
            <person name="He X."/>
            <person name="Fang L."/>
            <person name="Zhang Z."/>
            <person name="Zhang Y."/>
            <person name="Huang X."/>
            <person name="Su Z."/>
            <person name="Tong W."/>
            <person name="Li J."/>
            <person name="Tong Z."/>
            <person name="Li S."/>
            <person name="Ye J."/>
            <person name="Wang L."/>
            <person name="Fang L."/>
            <person name="Lei T."/>
            <person name="Chen C."/>
            <person name="Chen H."/>
            <person name="Xu Z."/>
            <person name="Li H."/>
            <person name="Huang H."/>
            <person name="Zhang F."/>
            <person name="Xu H."/>
            <person name="Li N."/>
            <person name="Zhao C."/>
            <person name="Li S."/>
            <person name="Dong L."/>
            <person name="Huang Y."/>
            <person name="Li L."/>
            <person name="Xi Y."/>
            <person name="Qi Q."/>
            <person name="Li W."/>
            <person name="Zhang B."/>
            <person name="Hu W."/>
            <person name="Zhang Y."/>
            <person name="Tian X."/>
            <person name="Jiao Y."/>
            <person name="Liang X."/>
            <person name="Jin J."/>
            <person name="Gao L."/>
            <person name="Zheng W."/>
            <person name="Hao B."/>
            <person name="Liu S."/>
            <person name="Wang W."/>
            <person name="Yuan L."/>
            <person name="Cao M."/>
            <person name="McDermott J."/>
            <person name="Samudrala R."/>
            <person name="Wang J."/>
            <person name="Wong G.K."/>
            <person name="Yang H."/>
        </authorList>
    </citation>
    <scope>NUCLEOTIDE SEQUENCE [LARGE SCALE GENOMIC DNA]</scope>
</reference>
<reference evidence="2" key="1">
    <citation type="journal article" date="2002" name="Nature">
        <title>The genome sequence and structure of rice chromosome 1.</title>
        <authorList>
            <person name="Sasaki T."/>
            <person name="Matsumoto T."/>
            <person name="Yamamoto K."/>
            <person name="Sakata K."/>
            <person name="Baba T."/>
            <person name="Katayose Y."/>
            <person name="Wu J."/>
            <person name="Niimura Y."/>
            <person name="Cheng Z."/>
            <person name="Nagamura Y."/>
            <person name="Antonio B.A."/>
            <person name="Kanamori H."/>
            <person name="Hosokawa S."/>
            <person name="Masukawa M."/>
            <person name="Arikawa K."/>
            <person name="Chiden Y."/>
            <person name="Hayashi M."/>
            <person name="Okamoto M."/>
            <person name="Ando T."/>
            <person name="Aoki H."/>
            <person name="Arita K."/>
            <person name="Hamada M."/>
            <person name="Harada C."/>
            <person name="Hijishita S."/>
            <person name="Honda M."/>
            <person name="Ichikawa Y."/>
            <person name="Idonuma A."/>
            <person name="Iijima M."/>
            <person name="Ikeda M."/>
            <person name="Ikeno M."/>
            <person name="Itoh S."/>
            <person name="Itoh T."/>
            <person name="Itoh Y."/>
            <person name="Itoh Y."/>
            <person name="Iwabuchi A."/>
            <person name="Kamiya K."/>
            <person name="Karasawa W."/>
            <person name="Katagiri S."/>
            <person name="Kikuta A."/>
            <person name="Kobayashi N."/>
            <person name="Kono I."/>
            <person name="Machita K."/>
            <person name="Maehara T."/>
            <person name="Mizuno H."/>
            <person name="Mizubayashi T."/>
            <person name="Mukai Y."/>
            <person name="Nagasaki H."/>
            <person name="Nakashima M."/>
            <person name="Nakama Y."/>
            <person name="Nakamichi Y."/>
            <person name="Nakamura M."/>
            <person name="Namiki N."/>
            <person name="Negishi M."/>
            <person name="Ohta I."/>
            <person name="Ono N."/>
            <person name="Saji S."/>
            <person name="Sakai K."/>
            <person name="Shibata M."/>
            <person name="Shimokawa T."/>
            <person name="Shomura A."/>
            <person name="Song J."/>
            <person name="Takazaki Y."/>
            <person name="Terasawa K."/>
            <person name="Tsuji K."/>
            <person name="Waki K."/>
            <person name="Yamagata H."/>
            <person name="Yamane H."/>
            <person name="Yoshiki S."/>
            <person name="Yoshihara R."/>
            <person name="Yukawa K."/>
            <person name="Zhong H."/>
            <person name="Iwama H."/>
            <person name="Endo T."/>
            <person name="Ito H."/>
            <person name="Hahn J.H."/>
            <person name="Kim H.I."/>
            <person name="Eun M.Y."/>
            <person name="Yano M."/>
            <person name="Jiang J."/>
            <person name="Gojobori T."/>
        </authorList>
    </citation>
    <scope>NUCLEOTIDE SEQUENCE</scope>
</reference>
<accession>Q5JL34</accession>
<protein>
    <submittedName>
        <fullName evidence="2">Uncharacterized protein</fullName>
    </submittedName>
</protein>
<sequence length="113" mass="12677">MEEIATTTTTEWASPSPSRIHRWLALRGVDQTVAVLGEANPIVVGRRRDSGGGEARRWRIRLPIPRGDGNEDERWQQREGRTRGPLPLLCKSPCPYHDEDNGDDVDGGNSFEQ</sequence>
<evidence type="ECO:0000313" key="5">
    <source>
        <dbReference type="Proteomes" id="UP000000763"/>
    </source>
</evidence>
<feature type="compositionally biased region" description="Basic and acidic residues" evidence="1">
    <location>
        <begin position="68"/>
        <end position="82"/>
    </location>
</feature>
<feature type="region of interest" description="Disordered" evidence="1">
    <location>
        <begin position="65"/>
        <end position="113"/>
    </location>
</feature>
<reference evidence="4" key="5">
    <citation type="submission" date="2008-12" db="EMBL/GenBank/DDBJ databases">
        <title>Improved gene annotation of the rice (Oryza sativa) genomes.</title>
        <authorList>
            <person name="Wang J."/>
            <person name="Li R."/>
            <person name="Fan W."/>
            <person name="Huang Q."/>
            <person name="Zhang J."/>
            <person name="Zhou Y."/>
            <person name="Hu Y."/>
            <person name="Zi S."/>
            <person name="Li J."/>
            <person name="Ni P."/>
            <person name="Zheng H."/>
            <person name="Zhang Y."/>
            <person name="Zhao M."/>
            <person name="Hao Q."/>
            <person name="McDermott J."/>
            <person name="Samudrala R."/>
            <person name="Kristiansen K."/>
            <person name="Wong G.K.-S."/>
        </authorList>
    </citation>
    <scope>NUCLEOTIDE SEQUENCE</scope>
</reference>
<evidence type="ECO:0000313" key="2">
    <source>
        <dbReference type="EMBL" id="BAD86918.1"/>
    </source>
</evidence>
<dbReference type="Proteomes" id="UP000817658">
    <property type="component" value="Chromosome 1"/>
</dbReference>
<dbReference type="EMBL" id="AP002883">
    <property type="protein sequence ID" value="BAD86918.1"/>
    <property type="molecule type" value="Genomic_DNA"/>
</dbReference>
<evidence type="ECO:0000313" key="3">
    <source>
        <dbReference type="EMBL" id="BAD87821.1"/>
    </source>
</evidence>